<comment type="catalytic activity">
    <reaction evidence="19">
        <text>3-O-(alpha-D-mannosyl)-L-threonyl-[protein] + UDP-N-acetyl-alpha-D-glucosamine = 3-O-(N-acetyl-beta-D-glucosaminyl-(1-&gt;2)-alpha-D-mannosyl)-L-threonyl-[protein] + UDP + H(+)</text>
        <dbReference type="Rhea" id="RHEA:54128"/>
        <dbReference type="Rhea" id="RHEA-COMP:13547"/>
        <dbReference type="Rhea" id="RHEA-COMP:13802"/>
        <dbReference type="ChEBI" id="CHEBI:15378"/>
        <dbReference type="ChEBI" id="CHEBI:57705"/>
        <dbReference type="ChEBI" id="CHEBI:58223"/>
        <dbReference type="ChEBI" id="CHEBI:137323"/>
        <dbReference type="ChEBI" id="CHEBI:138067"/>
    </reaction>
</comment>
<feature type="compositionally biased region" description="Basic and acidic residues" evidence="20">
    <location>
        <begin position="206"/>
        <end position="218"/>
    </location>
</feature>
<feature type="region of interest" description="Disordered" evidence="20">
    <location>
        <begin position="205"/>
        <end position="234"/>
    </location>
</feature>
<organism evidence="23">
    <name type="scientific">Sarcoptes scabiei</name>
    <name type="common">Itch mite</name>
    <name type="synonym">Acarus scabiei</name>
    <dbReference type="NCBI Taxonomy" id="52283"/>
    <lineage>
        <taxon>Eukaryota</taxon>
        <taxon>Metazoa</taxon>
        <taxon>Ecdysozoa</taxon>
        <taxon>Arthropoda</taxon>
        <taxon>Chelicerata</taxon>
        <taxon>Arachnida</taxon>
        <taxon>Acari</taxon>
        <taxon>Acariformes</taxon>
        <taxon>Sarcoptiformes</taxon>
        <taxon>Astigmata</taxon>
        <taxon>Psoroptidia</taxon>
        <taxon>Sarcoptoidea</taxon>
        <taxon>Sarcoptidae</taxon>
        <taxon>Sarcoptinae</taxon>
        <taxon>Sarcoptes</taxon>
    </lineage>
</organism>
<proteinExistence type="inferred from homology"/>
<protein>
    <recommendedName>
        <fullName evidence="5">Protein O-linked-mannose beta-1,2-N-acetylglucosaminyltransferase 1</fullName>
    </recommendedName>
</protein>
<evidence type="ECO:0000256" key="17">
    <source>
        <dbReference type="ARBA" id="ARBA00023211"/>
    </source>
</evidence>
<dbReference type="GO" id="GO:0016266">
    <property type="term" value="P:protein O-linked glycosylation via N-acetyl-galactosamine"/>
    <property type="evidence" value="ECO:0007669"/>
    <property type="project" value="TreeGrafter"/>
</dbReference>
<comment type="similarity">
    <text evidence="4">Belongs to the glycosyltransferase 13 family.</text>
</comment>
<evidence type="ECO:0000256" key="11">
    <source>
        <dbReference type="ARBA" id="ARBA00022734"/>
    </source>
</evidence>
<dbReference type="GO" id="GO:0047223">
    <property type="term" value="F:beta-1,3-galactosyl-O-glycosyl-glycoprotein beta-1,3-N-acetylglucosaminyltransferase activity"/>
    <property type="evidence" value="ECO:0007669"/>
    <property type="project" value="TreeGrafter"/>
</dbReference>
<keyword evidence="9 21" id="KW-0812">Transmembrane</keyword>
<keyword evidence="15 21" id="KW-0472">Membrane</keyword>
<evidence type="ECO:0000313" key="23">
    <source>
        <dbReference type="EMBL" id="KAF7494819.1"/>
    </source>
</evidence>
<evidence type="ECO:0000256" key="14">
    <source>
        <dbReference type="ARBA" id="ARBA00023034"/>
    </source>
</evidence>
<dbReference type="InterPro" id="IPR029044">
    <property type="entry name" value="Nucleotide-diphossugar_trans"/>
</dbReference>
<reference evidence="23" key="2">
    <citation type="submission" date="2020-01" db="EMBL/GenBank/DDBJ databases">
        <authorList>
            <person name="Korhonen P.K.K."/>
            <person name="Guangxu M.G."/>
            <person name="Wang T.W."/>
            <person name="Stroehlein A.J.S."/>
            <person name="Young N.D."/>
            <person name="Ang C.-S.A."/>
            <person name="Fernando D.W.F."/>
            <person name="Lu H.L."/>
            <person name="Taylor S.T."/>
            <person name="Ehtesham M.E.M."/>
            <person name="Najaraj S.H.N."/>
            <person name="Harsha G.H.G."/>
            <person name="Madugundu A.M."/>
            <person name="Renuse S.R."/>
            <person name="Holt D.H."/>
            <person name="Pandey A.P."/>
            <person name="Papenfuss A.P."/>
            <person name="Gasser R.B.G."/>
            <person name="Fischer K.F."/>
        </authorList>
    </citation>
    <scope>NUCLEOTIDE SEQUENCE</scope>
    <source>
        <strain evidence="23">SSS_KF_BRIS2020</strain>
    </source>
</reference>
<evidence type="ECO:0000256" key="10">
    <source>
        <dbReference type="ARBA" id="ARBA00022723"/>
    </source>
</evidence>
<dbReference type="Gene3D" id="3.90.550.10">
    <property type="entry name" value="Spore Coat Polysaccharide Biosynthesis Protein SpsA, Chain A"/>
    <property type="match status" value="1"/>
</dbReference>
<evidence type="ECO:0000256" key="16">
    <source>
        <dbReference type="ARBA" id="ARBA00023157"/>
    </source>
</evidence>
<evidence type="ECO:0000256" key="18">
    <source>
        <dbReference type="ARBA" id="ARBA00046887"/>
    </source>
</evidence>
<dbReference type="AlphaFoldDB" id="A0A834VGY5"/>
<comment type="subcellular location">
    <subcellularLocation>
        <location evidence="2">Golgi apparatus membrane</location>
        <topology evidence="2">Single-pass type II membrane protein</topology>
    </subcellularLocation>
</comment>
<feature type="domain" description="ILEI/PANDER" evidence="22">
    <location>
        <begin position="112"/>
        <end position="199"/>
    </location>
</feature>
<evidence type="ECO:0000256" key="20">
    <source>
        <dbReference type="SAM" id="MobiDB-lite"/>
    </source>
</evidence>
<evidence type="ECO:0000256" key="9">
    <source>
        <dbReference type="ARBA" id="ARBA00022692"/>
    </source>
</evidence>
<reference evidence="25" key="1">
    <citation type="journal article" date="2020" name="PLoS Negl. Trop. Dis.">
        <title>High-quality nuclear genome for Sarcoptes scabiei-A critical resource for a neglected parasite.</title>
        <authorList>
            <person name="Korhonen P.K."/>
            <person name="Gasser R.B."/>
            <person name="Ma G."/>
            <person name="Wang T."/>
            <person name="Stroehlein A.J."/>
            <person name="Young N.D."/>
            <person name="Ang C.S."/>
            <person name="Fernando D.D."/>
            <person name="Lu H.C."/>
            <person name="Taylor S."/>
            <person name="Reynolds S.L."/>
            <person name="Mofiz E."/>
            <person name="Najaraj S.H."/>
            <person name="Gowda H."/>
            <person name="Madugundu A."/>
            <person name="Renuse S."/>
            <person name="Holt D."/>
            <person name="Pandey A."/>
            <person name="Papenfuss A.T."/>
            <person name="Fischer K."/>
        </authorList>
    </citation>
    <scope>NUCLEOTIDE SEQUENCE [LARGE SCALE GENOMIC DNA]</scope>
</reference>
<dbReference type="PROSITE" id="PS52031">
    <property type="entry name" value="GG_LECTIN"/>
    <property type="match status" value="1"/>
</dbReference>
<accession>A0A834VGY5</accession>
<sequence length="798" mass="92021">MNSIGYHQLIGLKANFHSIPLGRFLTRIVQILFVTILIITIIINILFIIRIRNRLNDQSIVKDEIDESDENDSTNQMIGRWIKIEIVSSQNRAMVTIDGTNILDDFEEGKNRGIHILVLNEITGFVMSRRHFDTYMMHEDEAMSLFISMVSDGRILIFTIKDEGSFQLKQTARDLLQRLGSRHAQKIGWRDMWAMVVRKRLQSSKGNDHHHFNNKDLVDADGNNSNDNSDNHINRNESLLGETYSKSINVNQWASPVFLQVEIQLQTNDKLDHDSSPEGRCQWSVGSSIPSSFTTDSSTSSLTLINQFFESIFSFKQFRRRSKTVSRPLLSSSSASEDNLIDFYGDTSRTSSSSSANLIFLPDDLETRERRKRFCSLVEGYGSICSCIDPLPLRFVTSFDPMAKISQVPIAIIASNRPHYLYRMLRTLLLTPGCNPQMITIFIDGYYEEPLEVSKLFGLRGIQHTPIAQGNSRITQHYKASLTATFNLYPDAKYAIILEEDLDVSPDFFHYFSQTMHLLDQDESLFCISAWNDQAYEHTSSDTSQLYRVETMPGLGWMLTRKLYKEELEPKWPTSDKQWDWDLWMRSRDIRLGRECIIPDVSRTYHFGSSGLNMNAYFQDMYFKKHAFNTNPSAILQNVDQLRQDNYERLINRLIRMAVILDHQKNLCDLGFLLKLNHSRKKFSSRTSDRFETINQIGNVFLIFIRMHYDGDFNTWLQLAKCLHIWDLDSRGYHRGLWRLNYYSVHLLVIGVPYSPYSVYKPPNVLAITEFSPTSSSSSASSLLSVFSSPKSSLKEIA</sequence>
<dbReference type="OrthoDB" id="440755at2759"/>
<dbReference type="InterPro" id="IPR039477">
    <property type="entry name" value="ILEI/PANDER_dom"/>
</dbReference>
<evidence type="ECO:0000256" key="1">
    <source>
        <dbReference type="ARBA" id="ARBA00001936"/>
    </source>
</evidence>
<keyword evidence="17" id="KW-0464">Manganese</keyword>
<feature type="transmembrane region" description="Helical" evidence="21">
    <location>
        <begin position="28"/>
        <end position="49"/>
    </location>
</feature>
<keyword evidence="7 23" id="KW-0328">Glycosyltransferase</keyword>
<evidence type="ECO:0000256" key="13">
    <source>
        <dbReference type="ARBA" id="ARBA00022989"/>
    </source>
</evidence>
<dbReference type="Pfam" id="PF15711">
    <property type="entry name" value="ILEI"/>
    <property type="match status" value="1"/>
</dbReference>
<evidence type="ECO:0000256" key="12">
    <source>
        <dbReference type="ARBA" id="ARBA00022968"/>
    </source>
</evidence>
<evidence type="ECO:0000256" key="19">
    <source>
        <dbReference type="ARBA" id="ARBA00049045"/>
    </source>
</evidence>
<dbReference type="PANTHER" id="PTHR46396:SF1">
    <property type="entry name" value="PROTEIN O-LINKED-MANNOSE BETA-1,2-N-ACETYLGLUCOSAMINYLTRANSFERASE 1"/>
    <property type="match status" value="1"/>
</dbReference>
<dbReference type="GO" id="GO:0000139">
    <property type="term" value="C:Golgi membrane"/>
    <property type="evidence" value="ECO:0007669"/>
    <property type="project" value="UniProtKB-SubCell"/>
</dbReference>
<reference evidence="24" key="3">
    <citation type="submission" date="2022-06" db="UniProtKB">
        <authorList>
            <consortium name="EnsemblMetazoa"/>
        </authorList>
    </citation>
    <scope>IDENTIFICATION</scope>
</reference>
<keyword evidence="6" id="KW-0597">Phosphoprotein</keyword>
<comment type="subunit">
    <text evidence="18">Interacts with DAG1 (via O-linked mannose moiety). Interacts (via transmembrane domain) with FKTN; the interaction is direct and is required for normal location in Golgi membranes.</text>
</comment>
<dbReference type="EnsemblMetazoa" id="SSS_2075s_mrna">
    <property type="protein sequence ID" value="KAF7494819.1"/>
    <property type="gene ID" value="SSS_2075"/>
</dbReference>
<evidence type="ECO:0000313" key="24">
    <source>
        <dbReference type="EnsemblMetazoa" id="KAF7494819.1"/>
    </source>
</evidence>
<evidence type="ECO:0000256" key="8">
    <source>
        <dbReference type="ARBA" id="ARBA00022679"/>
    </source>
</evidence>
<dbReference type="GO" id="GO:0046872">
    <property type="term" value="F:metal ion binding"/>
    <property type="evidence" value="ECO:0007669"/>
    <property type="project" value="UniProtKB-KW"/>
</dbReference>
<keyword evidence="25" id="KW-1185">Reference proteome</keyword>
<gene>
    <name evidence="23" type="ORF">SSS_2075</name>
</gene>
<name>A0A834VGY5_SARSC</name>
<dbReference type="SUPFAM" id="SSF53448">
    <property type="entry name" value="Nucleotide-diphospho-sugar transferases"/>
    <property type="match status" value="1"/>
</dbReference>
<evidence type="ECO:0000256" key="3">
    <source>
        <dbReference type="ARBA" id="ARBA00004922"/>
    </source>
</evidence>
<evidence type="ECO:0000256" key="6">
    <source>
        <dbReference type="ARBA" id="ARBA00022553"/>
    </source>
</evidence>
<evidence type="ECO:0000256" key="4">
    <source>
        <dbReference type="ARBA" id="ARBA00006492"/>
    </source>
</evidence>
<evidence type="ECO:0000256" key="5">
    <source>
        <dbReference type="ARBA" id="ARBA00021956"/>
    </source>
</evidence>
<keyword evidence="10" id="KW-0479">Metal-binding</keyword>
<comment type="pathway">
    <text evidence="3">Protein modification; protein glycosylation.</text>
</comment>
<evidence type="ECO:0000256" key="15">
    <source>
        <dbReference type="ARBA" id="ARBA00023136"/>
    </source>
</evidence>
<keyword evidence="13 21" id="KW-1133">Transmembrane helix</keyword>
<keyword evidence="11" id="KW-0430">Lectin</keyword>
<dbReference type="EMBL" id="WVUK01000052">
    <property type="protein sequence ID" value="KAF7494819.1"/>
    <property type="molecule type" value="Genomic_DNA"/>
</dbReference>
<dbReference type="Proteomes" id="UP000070412">
    <property type="component" value="Unassembled WGS sequence"/>
</dbReference>
<keyword evidence="12" id="KW-0735">Signal-anchor</keyword>
<dbReference type="FunFam" id="3.90.550.10:FF:000038">
    <property type="entry name" value="protein O-linked-mannose beta-1,2-N-acetylglucosaminyltransferase 1 isoform X1"/>
    <property type="match status" value="1"/>
</dbReference>
<evidence type="ECO:0000256" key="2">
    <source>
        <dbReference type="ARBA" id="ARBA00004323"/>
    </source>
</evidence>
<dbReference type="InterPro" id="IPR004139">
    <property type="entry name" value="Glyco_trans_13"/>
</dbReference>
<dbReference type="GO" id="GO:0030246">
    <property type="term" value="F:carbohydrate binding"/>
    <property type="evidence" value="ECO:0007669"/>
    <property type="project" value="UniProtKB-KW"/>
</dbReference>
<dbReference type="PANTHER" id="PTHR46396">
    <property type="entry name" value="PROTEIN O-LINKED-MANNOSE BETA-1,2-N-ACETYLGLUCOSAMINYLTRANSFERASE 1"/>
    <property type="match status" value="1"/>
</dbReference>
<keyword evidence="16" id="KW-1015">Disulfide bond</keyword>
<dbReference type="Pfam" id="PF03071">
    <property type="entry name" value="GNT-I"/>
    <property type="match status" value="1"/>
</dbReference>
<evidence type="ECO:0000256" key="21">
    <source>
        <dbReference type="SAM" id="Phobius"/>
    </source>
</evidence>
<evidence type="ECO:0000313" key="25">
    <source>
        <dbReference type="Proteomes" id="UP000070412"/>
    </source>
</evidence>
<dbReference type="CDD" id="cd13937">
    <property type="entry name" value="PANDER_GnT-1_2_like"/>
    <property type="match status" value="1"/>
</dbReference>
<keyword evidence="14" id="KW-0333">Golgi apparatus</keyword>
<keyword evidence="8 23" id="KW-0808">Transferase</keyword>
<evidence type="ECO:0000259" key="22">
    <source>
        <dbReference type="Pfam" id="PF15711"/>
    </source>
</evidence>
<evidence type="ECO:0000256" key="7">
    <source>
        <dbReference type="ARBA" id="ARBA00022676"/>
    </source>
</evidence>
<dbReference type="InterPro" id="IPR039474">
    <property type="entry name" value="POMGNT1_PANDER-like"/>
</dbReference>
<dbReference type="UniPathway" id="UPA00378"/>
<comment type="cofactor">
    <cofactor evidence="1">
        <name>Mn(2+)</name>
        <dbReference type="ChEBI" id="CHEBI:29035"/>
    </cofactor>
</comment>
<dbReference type="InterPro" id="IPR052463">
    <property type="entry name" value="O-linked_mannose_GnT"/>
</dbReference>